<sequence length="490" mass="53103">MKKPLLGISLLLSVTFAAEAQKKKIDKKFNETAAIADLTYLASDELKGRDPAAPEMAMAYNYISMQLQDAGAQPVPGADGYFQNIPFMMSSPPSKGEIKLKDSVYSQGKNMLVINGDAISGKYELVDVGFGLADDLEGKDLKGKILLTNVGAPDRMSPADLFALGSEKAKLAEAAGAIGVIERFNIPSIPWPLIVNYLNRSQMVIDNGESSKMPYIWIEDVKNTLKNQLTAGKVEANLLVEGKNNTPVEGKNVLAWIEGSDKTLKDEFVMLSAHYDHVGIGTPDASGDSIYNGTRDNAVGTVAVMNAAKFFAKNPPKRSILLALWTAEEKGLLGSAYFAENPLIPLDKIIYNLNIDGAGYNDTSVITVIGLGRTTADDLVSEAVADFGLKAIADPAPEQGLYDRSDNVNFAKEGIPAPTFSLGFTAFDDEINKYYHKAGDHVDSMDLDYVTLYWKSFILAAQNIANAEKQPVWVAGDKYEEAGKKLYGEK</sequence>
<evidence type="ECO:0000256" key="4">
    <source>
        <dbReference type="ARBA" id="ARBA00022729"/>
    </source>
</evidence>
<evidence type="ECO:0000313" key="9">
    <source>
        <dbReference type="Proteomes" id="UP001157915"/>
    </source>
</evidence>
<dbReference type="Gene3D" id="3.50.30.30">
    <property type="match status" value="1"/>
</dbReference>
<keyword evidence="2" id="KW-0645">Protease</keyword>
<dbReference type="InterPro" id="IPR045175">
    <property type="entry name" value="M28_fam"/>
</dbReference>
<evidence type="ECO:0000259" key="7">
    <source>
        <dbReference type="Pfam" id="PF04389"/>
    </source>
</evidence>
<dbReference type="RefSeq" id="WP_283411082.1">
    <property type="nucleotide sequence ID" value="NZ_FXUA01000001.1"/>
</dbReference>
<proteinExistence type="predicted"/>
<comment type="caution">
    <text evidence="8">The sequence shown here is derived from an EMBL/GenBank/DDBJ whole genome shotgun (WGS) entry which is preliminary data.</text>
</comment>
<dbReference type="Proteomes" id="UP001157915">
    <property type="component" value="Unassembled WGS sequence"/>
</dbReference>
<keyword evidence="1" id="KW-0031">Aminopeptidase</keyword>
<dbReference type="EMBL" id="FXUA01000001">
    <property type="protein sequence ID" value="SMP02897.1"/>
    <property type="molecule type" value="Genomic_DNA"/>
</dbReference>
<evidence type="ECO:0000313" key="8">
    <source>
        <dbReference type="EMBL" id="SMP02897.1"/>
    </source>
</evidence>
<keyword evidence="4" id="KW-0732">Signal</keyword>
<dbReference type="InterPro" id="IPR007484">
    <property type="entry name" value="Peptidase_M28"/>
</dbReference>
<evidence type="ECO:0000256" key="2">
    <source>
        <dbReference type="ARBA" id="ARBA00022670"/>
    </source>
</evidence>
<evidence type="ECO:0000256" key="6">
    <source>
        <dbReference type="ARBA" id="ARBA00022833"/>
    </source>
</evidence>
<feature type="domain" description="Peptidase M28" evidence="7">
    <location>
        <begin position="252"/>
        <end position="448"/>
    </location>
</feature>
<keyword evidence="3" id="KW-0479">Metal-binding</keyword>
<dbReference type="InterPro" id="IPR046450">
    <property type="entry name" value="PA_dom_sf"/>
</dbReference>
<dbReference type="PANTHER" id="PTHR12147">
    <property type="entry name" value="METALLOPEPTIDASE M28 FAMILY MEMBER"/>
    <property type="match status" value="1"/>
</dbReference>
<dbReference type="SUPFAM" id="SSF53187">
    <property type="entry name" value="Zn-dependent exopeptidases"/>
    <property type="match status" value="1"/>
</dbReference>
<name>A0ABY1NAI7_9BACT</name>
<evidence type="ECO:0000256" key="5">
    <source>
        <dbReference type="ARBA" id="ARBA00022801"/>
    </source>
</evidence>
<organism evidence="8 9">
    <name type="scientific">Algoriphagus winogradskyi</name>
    <dbReference type="NCBI Taxonomy" id="237017"/>
    <lineage>
        <taxon>Bacteria</taxon>
        <taxon>Pseudomonadati</taxon>
        <taxon>Bacteroidota</taxon>
        <taxon>Cytophagia</taxon>
        <taxon>Cytophagales</taxon>
        <taxon>Cyclobacteriaceae</taxon>
        <taxon>Algoriphagus</taxon>
    </lineage>
</organism>
<keyword evidence="5" id="KW-0378">Hydrolase</keyword>
<dbReference type="PANTHER" id="PTHR12147:SF56">
    <property type="entry name" value="AMINOPEPTIDASE YDR415C-RELATED"/>
    <property type="match status" value="1"/>
</dbReference>
<evidence type="ECO:0000256" key="1">
    <source>
        <dbReference type="ARBA" id="ARBA00022438"/>
    </source>
</evidence>
<dbReference type="Gene3D" id="3.40.630.10">
    <property type="entry name" value="Zn peptidases"/>
    <property type="match status" value="1"/>
</dbReference>
<protein>
    <submittedName>
        <fullName evidence="8">PA domain-containing protein</fullName>
    </submittedName>
</protein>
<dbReference type="Pfam" id="PF04389">
    <property type="entry name" value="Peptidase_M28"/>
    <property type="match status" value="1"/>
</dbReference>
<reference evidence="8 9" key="1">
    <citation type="submission" date="2017-05" db="EMBL/GenBank/DDBJ databases">
        <authorList>
            <person name="Varghese N."/>
            <person name="Submissions S."/>
        </authorList>
    </citation>
    <scope>NUCLEOTIDE SEQUENCE [LARGE SCALE GENOMIC DNA]</scope>
    <source>
        <strain evidence="8 9">DSM 15360</strain>
    </source>
</reference>
<keyword evidence="6" id="KW-0862">Zinc</keyword>
<evidence type="ECO:0000256" key="3">
    <source>
        <dbReference type="ARBA" id="ARBA00022723"/>
    </source>
</evidence>
<dbReference type="SUPFAM" id="SSF52025">
    <property type="entry name" value="PA domain"/>
    <property type="match status" value="1"/>
</dbReference>
<gene>
    <name evidence="8" type="ORF">SAMN06265367_101133</name>
</gene>
<accession>A0ABY1NAI7</accession>
<keyword evidence="9" id="KW-1185">Reference proteome</keyword>